<dbReference type="AlphaFoldDB" id="A0AAD6XZH6"/>
<keyword evidence="2 6" id="KW-0121">Carboxypeptidase</keyword>
<accession>A0AAD6XZH6</accession>
<sequence>MLLSWIVTSTAILSVLGAKSAGQVPIRNGVIGGVGTTKAPTVKAETVQAFATKPGSLRIVENSGVCETTPGVYQASGYGDLTSSKSIFFWYFAARNNPSTAPLSLWFNGGPGSSSMLGLLQELGPCRITNDSTSVTLNPFSWNNNSNMLFIDQPVGVGFSHGTESVGSSQEAAADIWSFLQIFLKDSRFSKLAANDLAIWTESYGGHYGPTFAAYFLSQNTAVAAGKVSGQHLNLKTLGIGNGLTDPLSQYPGYISYAQSNPYHPLVSPSEIASANTSWNTPITGCKDQIIACNNGGNNSVCSDAQLFCNSEILDPLIGAFDVYYVPSGADDPYPPDISSYLDSVQTKIGAEVTWEETNDDVYDNFSNNGDWIRSSLPLLETVINSGVRVMIYDGDADYICNFMGVEAMIGTLNTTFSAHFNQQEFAPYLVNGQLAGQFKTAGTFSYVRVYGSGHEVPAYKNGTLAVGEAAFQIFSQTMANQSVTSTTTPNLDGSTTTTAGEPGQSTTPVPTKPNGALVKYTLPTSMAYAYLVFLLIYILPSS</sequence>
<evidence type="ECO:0000256" key="5">
    <source>
        <dbReference type="ARBA" id="ARBA00023180"/>
    </source>
</evidence>
<dbReference type="Pfam" id="PF00450">
    <property type="entry name" value="Peptidase_S10"/>
    <property type="match status" value="1"/>
</dbReference>
<dbReference type="GO" id="GO:0006426">
    <property type="term" value="P:glycyl-tRNA aminoacylation"/>
    <property type="evidence" value="ECO:0007669"/>
    <property type="project" value="InterPro"/>
</dbReference>
<dbReference type="InterPro" id="IPR029058">
    <property type="entry name" value="AB_hydrolase_fold"/>
</dbReference>
<keyword evidence="3 6" id="KW-0645">Protease</keyword>
<evidence type="ECO:0000256" key="4">
    <source>
        <dbReference type="ARBA" id="ARBA00022801"/>
    </source>
</evidence>
<gene>
    <name evidence="9" type="ORF">GGX14DRAFT_484217</name>
</gene>
<keyword evidence="8" id="KW-0812">Transmembrane</keyword>
<keyword evidence="8" id="KW-1133">Transmembrane helix</keyword>
<comment type="similarity">
    <text evidence="1 6">Belongs to the peptidase S10 family.</text>
</comment>
<dbReference type="Gene3D" id="1.10.287.410">
    <property type="match status" value="1"/>
</dbReference>
<dbReference type="PROSITE" id="PS50861">
    <property type="entry name" value="AA_TRNA_LIGASE_II_GLYAB"/>
    <property type="match status" value="1"/>
</dbReference>
<dbReference type="PANTHER" id="PTHR11802">
    <property type="entry name" value="SERINE PROTEASE FAMILY S10 SERINE CARBOXYPEPTIDASE"/>
    <property type="match status" value="1"/>
</dbReference>
<dbReference type="InterPro" id="IPR018202">
    <property type="entry name" value="Ser_caboxypep_ser_AS"/>
</dbReference>
<evidence type="ECO:0000256" key="8">
    <source>
        <dbReference type="SAM" id="Phobius"/>
    </source>
</evidence>
<dbReference type="GO" id="GO:0000324">
    <property type="term" value="C:fungal-type vacuole"/>
    <property type="evidence" value="ECO:0007669"/>
    <property type="project" value="TreeGrafter"/>
</dbReference>
<evidence type="ECO:0000256" key="2">
    <source>
        <dbReference type="ARBA" id="ARBA00022645"/>
    </source>
</evidence>
<dbReference type="PANTHER" id="PTHR11802:SF64">
    <property type="entry name" value="CARBOXYPEPTIDASE"/>
    <property type="match status" value="1"/>
</dbReference>
<dbReference type="SUPFAM" id="SSF53474">
    <property type="entry name" value="alpha/beta-Hydrolases"/>
    <property type="match status" value="1"/>
</dbReference>
<evidence type="ECO:0000313" key="9">
    <source>
        <dbReference type="EMBL" id="KAJ7189887.1"/>
    </source>
</evidence>
<protein>
    <recommendedName>
        <fullName evidence="6">Carboxypeptidase</fullName>
        <ecNumber evidence="6">3.4.16.-</ecNumber>
    </recommendedName>
</protein>
<reference evidence="9" key="1">
    <citation type="submission" date="2023-03" db="EMBL/GenBank/DDBJ databases">
        <title>Massive genome expansion in bonnet fungi (Mycena s.s.) driven by repeated elements and novel gene families across ecological guilds.</title>
        <authorList>
            <consortium name="Lawrence Berkeley National Laboratory"/>
            <person name="Harder C.B."/>
            <person name="Miyauchi S."/>
            <person name="Viragh M."/>
            <person name="Kuo A."/>
            <person name="Thoen E."/>
            <person name="Andreopoulos B."/>
            <person name="Lu D."/>
            <person name="Skrede I."/>
            <person name="Drula E."/>
            <person name="Henrissat B."/>
            <person name="Morin E."/>
            <person name="Kohler A."/>
            <person name="Barry K."/>
            <person name="LaButti K."/>
            <person name="Morin E."/>
            <person name="Salamov A."/>
            <person name="Lipzen A."/>
            <person name="Mereny Z."/>
            <person name="Hegedus B."/>
            <person name="Baldrian P."/>
            <person name="Stursova M."/>
            <person name="Weitz H."/>
            <person name="Taylor A."/>
            <person name="Grigoriev I.V."/>
            <person name="Nagy L.G."/>
            <person name="Martin F."/>
            <person name="Kauserud H."/>
        </authorList>
    </citation>
    <scope>NUCLEOTIDE SEQUENCE</scope>
    <source>
        <strain evidence="9">9144</strain>
    </source>
</reference>
<feature type="region of interest" description="Disordered" evidence="7">
    <location>
        <begin position="485"/>
        <end position="512"/>
    </location>
</feature>
<evidence type="ECO:0000256" key="6">
    <source>
        <dbReference type="RuleBase" id="RU361156"/>
    </source>
</evidence>
<keyword evidence="5" id="KW-0325">Glycoprotein</keyword>
<comment type="caution">
    <text evidence="9">The sequence shown here is derived from an EMBL/GenBank/DDBJ whole genome shotgun (WGS) entry which is preliminary data.</text>
</comment>
<keyword evidence="6" id="KW-0732">Signal</keyword>
<evidence type="ECO:0000256" key="3">
    <source>
        <dbReference type="ARBA" id="ARBA00022670"/>
    </source>
</evidence>
<dbReference type="GO" id="GO:0004820">
    <property type="term" value="F:glycine-tRNA ligase activity"/>
    <property type="evidence" value="ECO:0007669"/>
    <property type="project" value="InterPro"/>
</dbReference>
<dbReference type="EC" id="3.4.16.-" evidence="6"/>
<keyword evidence="4 6" id="KW-0378">Hydrolase</keyword>
<dbReference type="EMBL" id="JARJCW010000163">
    <property type="protein sequence ID" value="KAJ7189887.1"/>
    <property type="molecule type" value="Genomic_DNA"/>
</dbReference>
<dbReference type="GO" id="GO:0004185">
    <property type="term" value="F:serine-type carboxypeptidase activity"/>
    <property type="evidence" value="ECO:0007669"/>
    <property type="project" value="UniProtKB-UniRule"/>
</dbReference>
<dbReference type="PRINTS" id="PR00724">
    <property type="entry name" value="CRBOXYPTASEC"/>
</dbReference>
<dbReference type="GO" id="GO:0006508">
    <property type="term" value="P:proteolysis"/>
    <property type="evidence" value="ECO:0007669"/>
    <property type="project" value="UniProtKB-KW"/>
</dbReference>
<feature type="chain" id="PRO_5041773206" description="Carboxypeptidase" evidence="6">
    <location>
        <begin position="18"/>
        <end position="543"/>
    </location>
</feature>
<feature type="compositionally biased region" description="Polar residues" evidence="7">
    <location>
        <begin position="485"/>
        <end position="510"/>
    </location>
</feature>
<organism evidence="9 10">
    <name type="scientific">Mycena pura</name>
    <dbReference type="NCBI Taxonomy" id="153505"/>
    <lineage>
        <taxon>Eukaryota</taxon>
        <taxon>Fungi</taxon>
        <taxon>Dikarya</taxon>
        <taxon>Basidiomycota</taxon>
        <taxon>Agaricomycotina</taxon>
        <taxon>Agaricomycetes</taxon>
        <taxon>Agaricomycetidae</taxon>
        <taxon>Agaricales</taxon>
        <taxon>Marasmiineae</taxon>
        <taxon>Mycenaceae</taxon>
        <taxon>Mycena</taxon>
    </lineage>
</organism>
<dbReference type="Proteomes" id="UP001219525">
    <property type="component" value="Unassembled WGS sequence"/>
</dbReference>
<keyword evidence="8" id="KW-0472">Membrane</keyword>
<dbReference type="InterPro" id="IPR001563">
    <property type="entry name" value="Peptidase_S10"/>
</dbReference>
<name>A0AAD6XZH6_9AGAR</name>
<keyword evidence="10" id="KW-1185">Reference proteome</keyword>
<feature type="signal peptide" evidence="6">
    <location>
        <begin position="1"/>
        <end position="17"/>
    </location>
</feature>
<evidence type="ECO:0000256" key="7">
    <source>
        <dbReference type="SAM" id="MobiDB-lite"/>
    </source>
</evidence>
<dbReference type="Gene3D" id="3.40.50.1820">
    <property type="entry name" value="alpha/beta hydrolase"/>
    <property type="match status" value="1"/>
</dbReference>
<dbReference type="GO" id="GO:0005524">
    <property type="term" value="F:ATP binding"/>
    <property type="evidence" value="ECO:0007669"/>
    <property type="project" value="InterPro"/>
</dbReference>
<dbReference type="InterPro" id="IPR006194">
    <property type="entry name" value="Gly-tRNA-synth_heterodimer"/>
</dbReference>
<proteinExistence type="inferred from homology"/>
<feature type="transmembrane region" description="Helical" evidence="8">
    <location>
        <begin position="521"/>
        <end position="540"/>
    </location>
</feature>
<dbReference type="PROSITE" id="PS00131">
    <property type="entry name" value="CARBOXYPEPT_SER_SER"/>
    <property type="match status" value="1"/>
</dbReference>
<evidence type="ECO:0000256" key="1">
    <source>
        <dbReference type="ARBA" id="ARBA00009431"/>
    </source>
</evidence>
<evidence type="ECO:0000313" key="10">
    <source>
        <dbReference type="Proteomes" id="UP001219525"/>
    </source>
</evidence>